<accession>S8CD06</accession>
<dbReference type="GO" id="GO:0009507">
    <property type="term" value="C:chloroplast"/>
    <property type="evidence" value="ECO:0007669"/>
    <property type="project" value="TreeGrafter"/>
</dbReference>
<dbReference type="PANTHER" id="PTHR11757">
    <property type="entry name" value="PROTEASE FAMILY S9A OLIGOPEPTIDASE"/>
    <property type="match status" value="1"/>
</dbReference>
<protein>
    <submittedName>
        <fullName evidence="2">Uncharacterized protein</fullName>
    </submittedName>
</protein>
<dbReference type="Gene3D" id="2.130.10.120">
    <property type="entry name" value="Prolyl oligopeptidase, N-terminal domain"/>
    <property type="match status" value="1"/>
</dbReference>
<dbReference type="InterPro" id="IPR051543">
    <property type="entry name" value="Serine_Peptidase_S9A"/>
</dbReference>
<gene>
    <name evidence="2" type="ORF">M569_10000</name>
</gene>
<proteinExistence type="predicted"/>
<organism evidence="2 3">
    <name type="scientific">Genlisea aurea</name>
    <dbReference type="NCBI Taxonomy" id="192259"/>
    <lineage>
        <taxon>Eukaryota</taxon>
        <taxon>Viridiplantae</taxon>
        <taxon>Streptophyta</taxon>
        <taxon>Embryophyta</taxon>
        <taxon>Tracheophyta</taxon>
        <taxon>Spermatophyta</taxon>
        <taxon>Magnoliopsida</taxon>
        <taxon>eudicotyledons</taxon>
        <taxon>Gunneridae</taxon>
        <taxon>Pentapetalae</taxon>
        <taxon>asterids</taxon>
        <taxon>lamiids</taxon>
        <taxon>Lamiales</taxon>
        <taxon>Lentibulariaceae</taxon>
        <taxon>Genlisea</taxon>
    </lineage>
</organism>
<evidence type="ECO:0000256" key="1">
    <source>
        <dbReference type="SAM" id="SignalP"/>
    </source>
</evidence>
<keyword evidence="1" id="KW-0732">Signal</keyword>
<dbReference type="OrthoDB" id="248387at2759"/>
<dbReference type="Proteomes" id="UP000015453">
    <property type="component" value="Unassembled WGS sequence"/>
</dbReference>
<dbReference type="EMBL" id="AUSU01004618">
    <property type="protein sequence ID" value="EPS64780.1"/>
    <property type="molecule type" value="Genomic_DNA"/>
</dbReference>
<evidence type="ECO:0000313" key="2">
    <source>
        <dbReference type="EMBL" id="EPS64780.1"/>
    </source>
</evidence>
<keyword evidence="3" id="KW-1185">Reference proteome</keyword>
<feature type="signal peptide" evidence="1">
    <location>
        <begin position="1"/>
        <end position="20"/>
    </location>
</feature>
<feature type="non-terminal residue" evidence="2">
    <location>
        <position position="1"/>
    </location>
</feature>
<sequence>KMVRLLYALSIFLFIPNGRMEKKIDDLSPWYFPLPSSPCTITPASNHDFRSTKYRVVLSSPVMPDLIVDYDTSEKTVSILQQEEIKNIPTD</sequence>
<dbReference type="PANTHER" id="PTHR11757:SF12">
    <property type="entry name" value="PROLYL ENDOPEPTIDASE"/>
    <property type="match status" value="1"/>
</dbReference>
<evidence type="ECO:0000313" key="3">
    <source>
        <dbReference type="Proteomes" id="UP000015453"/>
    </source>
</evidence>
<name>S8CD06_9LAMI</name>
<reference evidence="2 3" key="1">
    <citation type="journal article" date="2013" name="BMC Genomics">
        <title>The miniature genome of a carnivorous plant Genlisea aurea contains a low number of genes and short non-coding sequences.</title>
        <authorList>
            <person name="Leushkin E.V."/>
            <person name="Sutormin R.A."/>
            <person name="Nabieva E.R."/>
            <person name="Penin A.A."/>
            <person name="Kondrashov A.S."/>
            <person name="Logacheva M.D."/>
        </authorList>
    </citation>
    <scope>NUCLEOTIDE SEQUENCE [LARGE SCALE GENOMIC DNA]</scope>
</reference>
<feature type="chain" id="PRO_5004549079" evidence="1">
    <location>
        <begin position="21"/>
        <end position="91"/>
    </location>
</feature>
<comment type="caution">
    <text evidence="2">The sequence shown here is derived from an EMBL/GenBank/DDBJ whole genome shotgun (WGS) entry which is preliminary data.</text>
</comment>
<feature type="non-terminal residue" evidence="2">
    <location>
        <position position="91"/>
    </location>
</feature>
<dbReference type="AlphaFoldDB" id="S8CD06"/>